<keyword evidence="6" id="KW-1185">Reference proteome</keyword>
<dbReference type="STRING" id="69332.A0A388JX55"/>
<dbReference type="CDD" id="cd23645">
    <property type="entry name" value="HFD_Dpb3-like"/>
    <property type="match status" value="1"/>
</dbReference>
<dbReference type="OrthoDB" id="636685at2759"/>
<dbReference type="Gene3D" id="1.10.20.10">
    <property type="entry name" value="Histone, subunit A"/>
    <property type="match status" value="1"/>
</dbReference>
<accession>A0A388JX55</accession>
<name>A0A388JX55_CHABU</name>
<evidence type="ECO:0000259" key="4">
    <source>
        <dbReference type="Pfam" id="PF00808"/>
    </source>
</evidence>
<dbReference type="OMA" id="SFLICCC"/>
<gene>
    <name evidence="5" type="ORF">CBR_g30333</name>
</gene>
<evidence type="ECO:0000313" key="6">
    <source>
        <dbReference type="Proteomes" id="UP000265515"/>
    </source>
</evidence>
<dbReference type="GO" id="GO:0005634">
    <property type="term" value="C:nucleus"/>
    <property type="evidence" value="ECO:0007669"/>
    <property type="project" value="UniProtKB-SubCell"/>
</dbReference>
<dbReference type="InterPro" id="IPR009072">
    <property type="entry name" value="Histone-fold"/>
</dbReference>
<evidence type="ECO:0000256" key="2">
    <source>
        <dbReference type="ARBA" id="ARBA00023242"/>
    </source>
</evidence>
<dbReference type="InterPro" id="IPR003958">
    <property type="entry name" value="CBFA_NFYB_domain"/>
</dbReference>
<evidence type="ECO:0000256" key="3">
    <source>
        <dbReference type="SAM" id="MobiDB-lite"/>
    </source>
</evidence>
<protein>
    <recommendedName>
        <fullName evidence="4">Transcription factor CBF/NF-Y/archaeal histone domain-containing protein</fullName>
    </recommendedName>
</protein>
<dbReference type="EMBL" id="BFEA01000028">
    <property type="protein sequence ID" value="GBG62379.1"/>
    <property type="molecule type" value="Genomic_DNA"/>
</dbReference>
<feature type="domain" description="Transcription factor CBF/NF-Y/archaeal histone" evidence="4">
    <location>
        <begin position="123"/>
        <end position="186"/>
    </location>
</feature>
<dbReference type="AlphaFoldDB" id="A0A388JX55"/>
<dbReference type="Proteomes" id="UP000265515">
    <property type="component" value="Unassembled WGS sequence"/>
</dbReference>
<comment type="caution">
    <text evidence="5">The sequence shown here is derived from an EMBL/GenBank/DDBJ whole genome shotgun (WGS) entry which is preliminary data.</text>
</comment>
<dbReference type="GO" id="GO:0000976">
    <property type="term" value="F:transcription cis-regulatory region binding"/>
    <property type="evidence" value="ECO:0007669"/>
    <property type="project" value="TreeGrafter"/>
</dbReference>
<dbReference type="PANTHER" id="PTHR10252">
    <property type="entry name" value="HISTONE-LIKE TRANSCRIPTION FACTOR CCAAT-RELATED"/>
    <property type="match status" value="1"/>
</dbReference>
<dbReference type="GO" id="GO:0046982">
    <property type="term" value="F:protein heterodimerization activity"/>
    <property type="evidence" value="ECO:0007669"/>
    <property type="project" value="InterPro"/>
</dbReference>
<feature type="region of interest" description="Disordered" evidence="3">
    <location>
        <begin position="215"/>
        <end position="238"/>
    </location>
</feature>
<feature type="compositionally biased region" description="Basic and acidic residues" evidence="3">
    <location>
        <begin position="222"/>
        <end position="238"/>
    </location>
</feature>
<proteinExistence type="predicted"/>
<keyword evidence="2" id="KW-0539">Nucleus</keyword>
<dbReference type="Pfam" id="PF00808">
    <property type="entry name" value="CBFD_NFYB_HMF"/>
    <property type="match status" value="1"/>
</dbReference>
<dbReference type="SUPFAM" id="SSF47113">
    <property type="entry name" value="Histone-fold"/>
    <property type="match status" value="1"/>
</dbReference>
<evidence type="ECO:0000313" key="5">
    <source>
        <dbReference type="EMBL" id="GBG62379.1"/>
    </source>
</evidence>
<reference evidence="5 6" key="1">
    <citation type="journal article" date="2018" name="Cell">
        <title>The Chara Genome: Secondary Complexity and Implications for Plant Terrestrialization.</title>
        <authorList>
            <person name="Nishiyama T."/>
            <person name="Sakayama H."/>
            <person name="Vries J.D."/>
            <person name="Buschmann H."/>
            <person name="Saint-Marcoux D."/>
            <person name="Ullrich K.K."/>
            <person name="Haas F.B."/>
            <person name="Vanderstraeten L."/>
            <person name="Becker D."/>
            <person name="Lang D."/>
            <person name="Vosolsobe S."/>
            <person name="Rombauts S."/>
            <person name="Wilhelmsson P.K.I."/>
            <person name="Janitza P."/>
            <person name="Kern R."/>
            <person name="Heyl A."/>
            <person name="Rumpler F."/>
            <person name="Villalobos L.I.A.C."/>
            <person name="Clay J.M."/>
            <person name="Skokan R."/>
            <person name="Toyoda A."/>
            <person name="Suzuki Y."/>
            <person name="Kagoshima H."/>
            <person name="Schijlen E."/>
            <person name="Tajeshwar N."/>
            <person name="Catarino B."/>
            <person name="Hetherington A.J."/>
            <person name="Saltykova A."/>
            <person name="Bonnot C."/>
            <person name="Breuninger H."/>
            <person name="Symeonidi A."/>
            <person name="Radhakrishnan G.V."/>
            <person name="Van Nieuwerburgh F."/>
            <person name="Deforce D."/>
            <person name="Chang C."/>
            <person name="Karol K.G."/>
            <person name="Hedrich R."/>
            <person name="Ulvskov P."/>
            <person name="Glockner G."/>
            <person name="Delwiche C.F."/>
            <person name="Petrasek J."/>
            <person name="Van de Peer Y."/>
            <person name="Friml J."/>
            <person name="Beilby M."/>
            <person name="Dolan L."/>
            <person name="Kohara Y."/>
            <person name="Sugano S."/>
            <person name="Fujiyama A."/>
            <person name="Delaux P.-M."/>
            <person name="Quint M."/>
            <person name="TheiBen G."/>
            <person name="Hagemann M."/>
            <person name="Harholt J."/>
            <person name="Dunand C."/>
            <person name="Zachgo S."/>
            <person name="Langdale J."/>
            <person name="Maumus F."/>
            <person name="Straeten D.V.D."/>
            <person name="Gould S.B."/>
            <person name="Rensing S.A."/>
        </authorList>
    </citation>
    <scope>NUCLEOTIDE SEQUENCE [LARGE SCALE GENOMIC DNA]</scope>
    <source>
        <strain evidence="5 6">S276</strain>
    </source>
</reference>
<dbReference type="GO" id="GO:0006355">
    <property type="term" value="P:regulation of DNA-templated transcription"/>
    <property type="evidence" value="ECO:0007669"/>
    <property type="project" value="TreeGrafter"/>
</dbReference>
<comment type="subcellular location">
    <subcellularLocation>
        <location evidence="1">Nucleus</location>
    </subcellularLocation>
</comment>
<sequence length="238" mass="26040">MISFLICCCGRPCLGRRGAHWSSFLIFKQEREQRRRQGGGGDKEEEEEQEKKAWKGGAGGEEERQIDVVRSTEEGDMEKEASSCAGKGMAEEDTDTAGCVGLSRAYAIGGTSLHSQSMSAVSSLPLSRVKRLIKSEGGVQLVTAEANILITKATELFLESFVERAYERMLEDTRYSLQYNDVAHAVAGDHRLDFLSDIIPQKVLVSKLLPSLQPPPPAGISEAKEMEKGNGVKAKAEF</sequence>
<evidence type="ECO:0000256" key="1">
    <source>
        <dbReference type="ARBA" id="ARBA00004123"/>
    </source>
</evidence>
<dbReference type="Gramene" id="GBG62379">
    <property type="protein sequence ID" value="GBG62379"/>
    <property type="gene ID" value="CBR_g30333"/>
</dbReference>
<dbReference type="InterPro" id="IPR050568">
    <property type="entry name" value="Transcr_DNA_Rep_Reg"/>
</dbReference>
<organism evidence="5 6">
    <name type="scientific">Chara braunii</name>
    <name type="common">Braun's stonewort</name>
    <dbReference type="NCBI Taxonomy" id="69332"/>
    <lineage>
        <taxon>Eukaryota</taxon>
        <taxon>Viridiplantae</taxon>
        <taxon>Streptophyta</taxon>
        <taxon>Charophyceae</taxon>
        <taxon>Charales</taxon>
        <taxon>Characeae</taxon>
        <taxon>Chara</taxon>
    </lineage>
</organism>
<dbReference type="PANTHER" id="PTHR10252:SF93">
    <property type="entry name" value="DNA POLYMERASE II SUBUNIT B3-1"/>
    <property type="match status" value="1"/>
</dbReference>
<feature type="region of interest" description="Disordered" evidence="3">
    <location>
        <begin position="32"/>
        <end position="64"/>
    </location>
</feature>